<feature type="transmembrane region" description="Helical" evidence="2">
    <location>
        <begin position="87"/>
        <end position="109"/>
    </location>
</feature>
<proteinExistence type="predicted"/>
<protein>
    <submittedName>
        <fullName evidence="3">Uncharacterized protein</fullName>
    </submittedName>
</protein>
<sequence length="187" mass="19819">MSTSTTQQARDAGAAALATAQDKTKTLYSKLTNNWVVTGYVRPAGSKVKSWYDRCPVLVKVTLLVLAALSAVPLACFFGFMAVVTAGCLIVGGIAFTIVEVGLYLGGFATFASAFLIPTLGVTGLMAFGVGMTVLVARVCYKMLMYGVGFFKSPEQKAEVEKRTRDTIQQATDYARPHGPVSQGGGR</sequence>
<feature type="transmembrane region" description="Helical" evidence="2">
    <location>
        <begin position="115"/>
        <end position="137"/>
    </location>
</feature>
<evidence type="ECO:0000256" key="2">
    <source>
        <dbReference type="SAM" id="Phobius"/>
    </source>
</evidence>
<keyword evidence="2" id="KW-1133">Transmembrane helix</keyword>
<feature type="region of interest" description="Disordered" evidence="1">
    <location>
        <begin position="163"/>
        <end position="187"/>
    </location>
</feature>
<dbReference type="AlphaFoldDB" id="A0A9P5SM55"/>
<comment type="caution">
    <text evidence="3">The sequence shown here is derived from an EMBL/GenBank/DDBJ whole genome shotgun (WGS) entry which is preliminary data.</text>
</comment>
<name>A0A9P5SM55_9FUNG</name>
<organism evidence="3 4">
    <name type="scientific">Podila minutissima</name>
    <dbReference type="NCBI Taxonomy" id="64525"/>
    <lineage>
        <taxon>Eukaryota</taxon>
        <taxon>Fungi</taxon>
        <taxon>Fungi incertae sedis</taxon>
        <taxon>Mucoromycota</taxon>
        <taxon>Mortierellomycotina</taxon>
        <taxon>Mortierellomycetes</taxon>
        <taxon>Mortierellales</taxon>
        <taxon>Mortierellaceae</taxon>
        <taxon>Podila</taxon>
    </lineage>
</organism>
<evidence type="ECO:0000313" key="4">
    <source>
        <dbReference type="Proteomes" id="UP000696485"/>
    </source>
</evidence>
<keyword evidence="4" id="KW-1185">Reference proteome</keyword>
<dbReference type="EMBL" id="JAAAUY010000328">
    <property type="protein sequence ID" value="KAF9331351.1"/>
    <property type="molecule type" value="Genomic_DNA"/>
</dbReference>
<accession>A0A9P5SM55</accession>
<keyword evidence="2" id="KW-0472">Membrane</keyword>
<evidence type="ECO:0000256" key="1">
    <source>
        <dbReference type="SAM" id="MobiDB-lite"/>
    </source>
</evidence>
<keyword evidence="2" id="KW-0812">Transmembrane</keyword>
<dbReference type="Proteomes" id="UP000696485">
    <property type="component" value="Unassembled WGS sequence"/>
</dbReference>
<evidence type="ECO:0000313" key="3">
    <source>
        <dbReference type="EMBL" id="KAF9331351.1"/>
    </source>
</evidence>
<dbReference type="Pfam" id="PF16015">
    <property type="entry name" value="Promethin"/>
    <property type="match status" value="1"/>
</dbReference>
<gene>
    <name evidence="3" type="ORF">BG006_005774</name>
</gene>
<reference evidence="3" key="1">
    <citation type="journal article" date="2020" name="Fungal Divers.">
        <title>Resolving the Mortierellaceae phylogeny through synthesis of multi-gene phylogenetics and phylogenomics.</title>
        <authorList>
            <person name="Vandepol N."/>
            <person name="Liber J."/>
            <person name="Desiro A."/>
            <person name="Na H."/>
            <person name="Kennedy M."/>
            <person name="Barry K."/>
            <person name="Grigoriev I.V."/>
            <person name="Miller A.N."/>
            <person name="O'Donnell K."/>
            <person name="Stajich J.E."/>
            <person name="Bonito G."/>
        </authorList>
    </citation>
    <scope>NUCLEOTIDE SEQUENCE</scope>
    <source>
        <strain evidence="3">NVP1</strain>
    </source>
</reference>